<comment type="catalytic activity">
    <reaction evidence="1">
        <text>ATP + protein L-histidine = ADP + protein N-phospho-L-histidine.</text>
        <dbReference type="EC" id="2.7.13.3"/>
    </reaction>
</comment>
<keyword evidence="10" id="KW-0812">Transmembrane</keyword>
<keyword evidence="4" id="KW-0808">Transferase</keyword>
<keyword evidence="9" id="KW-0175">Coiled coil</keyword>
<feature type="transmembrane region" description="Helical" evidence="10">
    <location>
        <begin position="55"/>
        <end position="79"/>
    </location>
</feature>
<dbReference type="Pfam" id="PF07730">
    <property type="entry name" value="HisKA_3"/>
    <property type="match status" value="1"/>
</dbReference>
<evidence type="ECO:0000256" key="5">
    <source>
        <dbReference type="ARBA" id="ARBA00022741"/>
    </source>
</evidence>
<dbReference type="Gene3D" id="1.20.5.1930">
    <property type="match status" value="1"/>
</dbReference>
<dbReference type="STRING" id="995062.SAMN04489718_0733"/>
<accession>A0A1H0YXT1</accession>
<keyword evidence="10" id="KW-1133">Transmembrane helix</keyword>
<evidence type="ECO:0000256" key="6">
    <source>
        <dbReference type="ARBA" id="ARBA00022777"/>
    </source>
</evidence>
<reference evidence="13" key="1">
    <citation type="submission" date="2016-10" db="EMBL/GenBank/DDBJ databases">
        <authorList>
            <person name="Varghese N."/>
            <person name="Submissions S."/>
        </authorList>
    </citation>
    <scope>NUCLEOTIDE SEQUENCE [LARGE SCALE GENOMIC DNA]</scope>
    <source>
        <strain evidence="13">DSM 45459</strain>
    </source>
</reference>
<feature type="transmembrane region" description="Helical" evidence="10">
    <location>
        <begin position="29"/>
        <end position="49"/>
    </location>
</feature>
<name>A0A1H0YXT1_9ACTN</name>
<dbReference type="EMBL" id="FNKO01000001">
    <property type="protein sequence ID" value="SDQ20019.1"/>
    <property type="molecule type" value="Genomic_DNA"/>
</dbReference>
<evidence type="ECO:0000256" key="10">
    <source>
        <dbReference type="SAM" id="Phobius"/>
    </source>
</evidence>
<dbReference type="GO" id="GO:0046983">
    <property type="term" value="F:protein dimerization activity"/>
    <property type="evidence" value="ECO:0007669"/>
    <property type="project" value="InterPro"/>
</dbReference>
<dbReference type="InterPro" id="IPR011712">
    <property type="entry name" value="Sig_transdc_His_kin_sub3_dim/P"/>
</dbReference>
<keyword evidence="5" id="KW-0547">Nucleotide-binding</keyword>
<feature type="transmembrane region" description="Helical" evidence="10">
    <location>
        <begin position="91"/>
        <end position="109"/>
    </location>
</feature>
<evidence type="ECO:0000259" key="11">
    <source>
        <dbReference type="SMART" id="SM00387"/>
    </source>
</evidence>
<feature type="domain" description="Histidine kinase/HSP90-like ATPase" evidence="11">
    <location>
        <begin position="276"/>
        <end position="372"/>
    </location>
</feature>
<dbReference type="Pfam" id="PF02518">
    <property type="entry name" value="HATPase_c"/>
    <property type="match status" value="1"/>
</dbReference>
<evidence type="ECO:0000256" key="3">
    <source>
        <dbReference type="ARBA" id="ARBA00022553"/>
    </source>
</evidence>
<dbReference type="Proteomes" id="UP000199301">
    <property type="component" value="Unassembled WGS sequence"/>
</dbReference>
<dbReference type="CDD" id="cd16917">
    <property type="entry name" value="HATPase_UhpB-NarQ-NarX-like"/>
    <property type="match status" value="1"/>
</dbReference>
<protein>
    <recommendedName>
        <fullName evidence="2">histidine kinase</fullName>
        <ecNumber evidence="2">2.7.13.3</ecNumber>
    </recommendedName>
</protein>
<dbReference type="EC" id="2.7.13.3" evidence="2"/>
<dbReference type="InterPro" id="IPR050482">
    <property type="entry name" value="Sensor_HK_TwoCompSys"/>
</dbReference>
<evidence type="ECO:0000256" key="4">
    <source>
        <dbReference type="ARBA" id="ARBA00022679"/>
    </source>
</evidence>
<keyword evidence="13" id="KW-1185">Reference proteome</keyword>
<dbReference type="GO" id="GO:0016020">
    <property type="term" value="C:membrane"/>
    <property type="evidence" value="ECO:0007669"/>
    <property type="project" value="InterPro"/>
</dbReference>
<keyword evidence="10" id="KW-0472">Membrane</keyword>
<sequence>MRWWGGRFRSLLFDIAVAAFMAGPIQNTLAPATVPVVVLAVATILAFVVRRRFPWAPLIGSVALYVLGTESIAPLVALYTMARWRGPGTQSWIAVGVVAVAQYIGAYPIGNSYLLVIPLVVVGMTTLLGLWIFQRKQLVVTLRERAEQAERERDLLAERAVTAERRRIAREMHDVVAHRVSVISVQAGGLTMAAPDDRTGELAETIRSTSVTALNELRSMLRVLRDDTTDTTERSSAELATDPTVGSIAALVRENVEAGANIHLDMPEALPETSGEVGRAAYRVVQEALTNAAKHAPHAAVHVEITTADEQLVVTVFNRGRGSINTGTDTVPGSGYGLLGMRERVTLADGTLHTGPTEDGGYRVRAVFPLHTDEVAAT</sequence>
<dbReference type="PANTHER" id="PTHR24421">
    <property type="entry name" value="NITRATE/NITRITE SENSOR PROTEIN NARX-RELATED"/>
    <property type="match status" value="1"/>
</dbReference>
<feature type="transmembrane region" description="Helical" evidence="10">
    <location>
        <begin position="115"/>
        <end position="133"/>
    </location>
</feature>
<evidence type="ECO:0000313" key="12">
    <source>
        <dbReference type="EMBL" id="SDQ20019.1"/>
    </source>
</evidence>
<evidence type="ECO:0000256" key="1">
    <source>
        <dbReference type="ARBA" id="ARBA00000085"/>
    </source>
</evidence>
<evidence type="ECO:0000313" key="13">
    <source>
        <dbReference type="Proteomes" id="UP000199301"/>
    </source>
</evidence>
<evidence type="ECO:0000256" key="8">
    <source>
        <dbReference type="ARBA" id="ARBA00023012"/>
    </source>
</evidence>
<dbReference type="GO" id="GO:0000155">
    <property type="term" value="F:phosphorelay sensor kinase activity"/>
    <property type="evidence" value="ECO:0007669"/>
    <property type="project" value="InterPro"/>
</dbReference>
<evidence type="ECO:0000256" key="2">
    <source>
        <dbReference type="ARBA" id="ARBA00012438"/>
    </source>
</evidence>
<dbReference type="PANTHER" id="PTHR24421:SF10">
    <property type="entry name" value="NITRATE_NITRITE SENSOR PROTEIN NARQ"/>
    <property type="match status" value="1"/>
</dbReference>
<dbReference type="InterPro" id="IPR003594">
    <property type="entry name" value="HATPase_dom"/>
</dbReference>
<dbReference type="GO" id="GO:0005524">
    <property type="term" value="F:ATP binding"/>
    <property type="evidence" value="ECO:0007669"/>
    <property type="project" value="UniProtKB-KW"/>
</dbReference>
<keyword evidence="7" id="KW-0067">ATP-binding</keyword>
<dbReference type="SMART" id="SM00387">
    <property type="entry name" value="HATPase_c"/>
    <property type="match status" value="1"/>
</dbReference>
<keyword evidence="3" id="KW-0597">Phosphoprotein</keyword>
<gene>
    <name evidence="12" type="ORF">SAMN04489718_0733</name>
</gene>
<keyword evidence="8" id="KW-0902">Two-component regulatory system</keyword>
<dbReference type="InterPro" id="IPR036890">
    <property type="entry name" value="HATPase_C_sf"/>
</dbReference>
<evidence type="ECO:0000256" key="9">
    <source>
        <dbReference type="SAM" id="Coils"/>
    </source>
</evidence>
<feature type="coiled-coil region" evidence="9">
    <location>
        <begin position="139"/>
        <end position="166"/>
    </location>
</feature>
<dbReference type="AlphaFoldDB" id="A0A1H0YXT1"/>
<keyword evidence="6 12" id="KW-0418">Kinase</keyword>
<dbReference type="SUPFAM" id="SSF55874">
    <property type="entry name" value="ATPase domain of HSP90 chaperone/DNA topoisomerase II/histidine kinase"/>
    <property type="match status" value="1"/>
</dbReference>
<dbReference type="Gene3D" id="3.30.565.10">
    <property type="entry name" value="Histidine kinase-like ATPase, C-terminal domain"/>
    <property type="match status" value="1"/>
</dbReference>
<evidence type="ECO:0000256" key="7">
    <source>
        <dbReference type="ARBA" id="ARBA00022840"/>
    </source>
</evidence>
<organism evidence="12 13">
    <name type="scientific">Actinopolyspora saharensis</name>
    <dbReference type="NCBI Taxonomy" id="995062"/>
    <lineage>
        <taxon>Bacteria</taxon>
        <taxon>Bacillati</taxon>
        <taxon>Actinomycetota</taxon>
        <taxon>Actinomycetes</taxon>
        <taxon>Actinopolysporales</taxon>
        <taxon>Actinopolysporaceae</taxon>
        <taxon>Actinopolyspora</taxon>
    </lineage>
</organism>
<proteinExistence type="predicted"/>